<name>X0V0C6_9ZZZZ</name>
<evidence type="ECO:0000313" key="1">
    <source>
        <dbReference type="EMBL" id="GAG11525.1"/>
    </source>
</evidence>
<evidence type="ECO:0008006" key="2">
    <source>
        <dbReference type="Google" id="ProtNLM"/>
    </source>
</evidence>
<organism evidence="1">
    <name type="scientific">marine sediment metagenome</name>
    <dbReference type="NCBI Taxonomy" id="412755"/>
    <lineage>
        <taxon>unclassified sequences</taxon>
        <taxon>metagenomes</taxon>
        <taxon>ecological metagenomes</taxon>
    </lineage>
</organism>
<sequence length="88" mass="9533">MLDDAAFFAVSSLEKKVFVLTTSFTTYITKPVSKGIMRAQGKVVNQNRTQFIAEAVVFDAEGNELGRGNGIFVKSKIPLGTAIEYKGA</sequence>
<gene>
    <name evidence="1" type="ORF">S01H1_43050</name>
</gene>
<comment type="caution">
    <text evidence="1">The sequence shown here is derived from an EMBL/GenBank/DDBJ whole genome shotgun (WGS) entry which is preliminary data.</text>
</comment>
<dbReference type="AlphaFoldDB" id="X0V0C6"/>
<protein>
    <recommendedName>
        <fullName evidence="2">Thioesterase domain-containing protein</fullName>
    </recommendedName>
</protein>
<proteinExistence type="predicted"/>
<accession>X0V0C6</accession>
<dbReference type="EMBL" id="BARS01027402">
    <property type="protein sequence ID" value="GAG11525.1"/>
    <property type="molecule type" value="Genomic_DNA"/>
</dbReference>
<dbReference type="SUPFAM" id="SSF54637">
    <property type="entry name" value="Thioesterase/thiol ester dehydrase-isomerase"/>
    <property type="match status" value="1"/>
</dbReference>
<dbReference type="InterPro" id="IPR029069">
    <property type="entry name" value="HotDog_dom_sf"/>
</dbReference>
<reference evidence="1" key="1">
    <citation type="journal article" date="2014" name="Front. Microbiol.">
        <title>High frequency of phylogenetically diverse reductive dehalogenase-homologous genes in deep subseafloor sedimentary metagenomes.</title>
        <authorList>
            <person name="Kawai M."/>
            <person name="Futagami T."/>
            <person name="Toyoda A."/>
            <person name="Takaki Y."/>
            <person name="Nishi S."/>
            <person name="Hori S."/>
            <person name="Arai W."/>
            <person name="Tsubouchi T."/>
            <person name="Morono Y."/>
            <person name="Uchiyama I."/>
            <person name="Ito T."/>
            <person name="Fujiyama A."/>
            <person name="Inagaki F."/>
            <person name="Takami H."/>
        </authorList>
    </citation>
    <scope>NUCLEOTIDE SEQUENCE</scope>
    <source>
        <strain evidence="1">Expedition CK06-06</strain>
    </source>
</reference>
<dbReference type="Gene3D" id="3.10.129.10">
    <property type="entry name" value="Hotdog Thioesterase"/>
    <property type="match status" value="1"/>
</dbReference>